<evidence type="ECO:0000256" key="3">
    <source>
        <dbReference type="ARBA" id="ARBA00023082"/>
    </source>
</evidence>
<dbReference type="PANTHER" id="PTHR43133:SF46">
    <property type="entry name" value="RNA POLYMERASE SIGMA-70 FACTOR ECF SUBFAMILY"/>
    <property type="match status" value="1"/>
</dbReference>
<dbReference type="STRING" id="573321.SAMN04488505_11082"/>
<dbReference type="InterPro" id="IPR013249">
    <property type="entry name" value="RNA_pol_sigma70_r4_t2"/>
</dbReference>
<dbReference type="InterPro" id="IPR007627">
    <property type="entry name" value="RNA_pol_sigma70_r2"/>
</dbReference>
<dbReference type="InterPro" id="IPR013324">
    <property type="entry name" value="RNA_pol_sigma_r3/r4-like"/>
</dbReference>
<dbReference type="SUPFAM" id="SSF88946">
    <property type="entry name" value="Sigma2 domain of RNA polymerase sigma factors"/>
    <property type="match status" value="1"/>
</dbReference>
<dbReference type="InterPro" id="IPR039425">
    <property type="entry name" value="RNA_pol_sigma-70-like"/>
</dbReference>
<dbReference type="InterPro" id="IPR014284">
    <property type="entry name" value="RNA_pol_sigma-70_dom"/>
</dbReference>
<feature type="domain" description="RNA polymerase sigma factor 70 region 4 type 2" evidence="6">
    <location>
        <begin position="142"/>
        <end position="189"/>
    </location>
</feature>
<dbReference type="Gene3D" id="1.10.10.10">
    <property type="entry name" value="Winged helix-like DNA-binding domain superfamily/Winged helix DNA-binding domain"/>
    <property type="match status" value="1"/>
</dbReference>
<dbReference type="EMBL" id="FOBB01000010">
    <property type="protein sequence ID" value="SEN40840.1"/>
    <property type="molecule type" value="Genomic_DNA"/>
</dbReference>
<keyword evidence="4" id="KW-0804">Transcription</keyword>
<dbReference type="AlphaFoldDB" id="A0A1H8GAR4"/>
<feature type="domain" description="RNA polymerase sigma-70 region 2" evidence="5">
    <location>
        <begin position="44"/>
        <end position="110"/>
    </location>
</feature>
<dbReference type="GO" id="GO:0006352">
    <property type="term" value="P:DNA-templated transcription initiation"/>
    <property type="evidence" value="ECO:0007669"/>
    <property type="project" value="InterPro"/>
</dbReference>
<dbReference type="NCBIfam" id="TIGR02985">
    <property type="entry name" value="Sig70_bacteroi1"/>
    <property type="match status" value="1"/>
</dbReference>
<comment type="similarity">
    <text evidence="1">Belongs to the sigma-70 factor family. ECF subfamily.</text>
</comment>
<accession>A0A1H8GAR4</accession>
<sequence>MKIGTNCFKFGYNLLLLVKIVEDIYQKKLLLRLNRGDESAFNELYQAYSKPLYLRILRMVKSADIADELLQELFIKLWNARTTVDSEKSFQSYLYTIAQNLVYNYFRKAAHDQALIEALIINAANYYLNGQELLENKETAAILRQAIEQLPPQRKRVFQLCKIEGKSYEEAGRIMGISPATVNSHMTKSIQAIKDYILRNRDMAILIMTTYAVSGIMK</sequence>
<evidence type="ECO:0000259" key="5">
    <source>
        <dbReference type="Pfam" id="PF04542"/>
    </source>
</evidence>
<protein>
    <submittedName>
        <fullName evidence="7">RNA polymerase sigma-70 factor, ECF subfamily</fullName>
    </submittedName>
</protein>
<name>A0A1H8GAR4_9BACT</name>
<evidence type="ECO:0000256" key="4">
    <source>
        <dbReference type="ARBA" id="ARBA00023163"/>
    </source>
</evidence>
<evidence type="ECO:0000256" key="2">
    <source>
        <dbReference type="ARBA" id="ARBA00023015"/>
    </source>
</evidence>
<dbReference type="NCBIfam" id="TIGR02937">
    <property type="entry name" value="sigma70-ECF"/>
    <property type="match status" value="1"/>
</dbReference>
<keyword evidence="2" id="KW-0805">Transcription regulation</keyword>
<gene>
    <name evidence="7" type="ORF">SAMN04488505_11082</name>
</gene>
<dbReference type="CDD" id="cd06171">
    <property type="entry name" value="Sigma70_r4"/>
    <property type="match status" value="1"/>
</dbReference>
<evidence type="ECO:0000313" key="8">
    <source>
        <dbReference type="Proteomes" id="UP000198984"/>
    </source>
</evidence>
<dbReference type="InterPro" id="IPR014327">
    <property type="entry name" value="RNA_pol_sigma70_bacteroid"/>
</dbReference>
<keyword evidence="3" id="KW-0731">Sigma factor</keyword>
<dbReference type="Proteomes" id="UP000198984">
    <property type="component" value="Unassembled WGS sequence"/>
</dbReference>
<dbReference type="GO" id="GO:0016987">
    <property type="term" value="F:sigma factor activity"/>
    <property type="evidence" value="ECO:0007669"/>
    <property type="project" value="UniProtKB-KW"/>
</dbReference>
<keyword evidence="8" id="KW-1185">Reference proteome</keyword>
<dbReference type="Pfam" id="PF04542">
    <property type="entry name" value="Sigma70_r2"/>
    <property type="match status" value="1"/>
</dbReference>
<proteinExistence type="inferred from homology"/>
<dbReference type="Pfam" id="PF08281">
    <property type="entry name" value="Sigma70_r4_2"/>
    <property type="match status" value="1"/>
</dbReference>
<evidence type="ECO:0000259" key="6">
    <source>
        <dbReference type="Pfam" id="PF08281"/>
    </source>
</evidence>
<evidence type="ECO:0000313" key="7">
    <source>
        <dbReference type="EMBL" id="SEN40840.1"/>
    </source>
</evidence>
<dbReference type="Gene3D" id="1.10.1740.10">
    <property type="match status" value="1"/>
</dbReference>
<organism evidence="7 8">
    <name type="scientific">Chitinophaga rupis</name>
    <dbReference type="NCBI Taxonomy" id="573321"/>
    <lineage>
        <taxon>Bacteria</taxon>
        <taxon>Pseudomonadati</taxon>
        <taxon>Bacteroidota</taxon>
        <taxon>Chitinophagia</taxon>
        <taxon>Chitinophagales</taxon>
        <taxon>Chitinophagaceae</taxon>
        <taxon>Chitinophaga</taxon>
    </lineage>
</organism>
<dbReference type="SUPFAM" id="SSF88659">
    <property type="entry name" value="Sigma3 and sigma4 domains of RNA polymerase sigma factors"/>
    <property type="match status" value="1"/>
</dbReference>
<dbReference type="InterPro" id="IPR036388">
    <property type="entry name" value="WH-like_DNA-bd_sf"/>
</dbReference>
<dbReference type="GO" id="GO:0003677">
    <property type="term" value="F:DNA binding"/>
    <property type="evidence" value="ECO:0007669"/>
    <property type="project" value="InterPro"/>
</dbReference>
<dbReference type="InterPro" id="IPR013325">
    <property type="entry name" value="RNA_pol_sigma_r2"/>
</dbReference>
<evidence type="ECO:0000256" key="1">
    <source>
        <dbReference type="ARBA" id="ARBA00010641"/>
    </source>
</evidence>
<reference evidence="7 8" key="1">
    <citation type="submission" date="2016-10" db="EMBL/GenBank/DDBJ databases">
        <authorList>
            <person name="de Groot N.N."/>
        </authorList>
    </citation>
    <scope>NUCLEOTIDE SEQUENCE [LARGE SCALE GENOMIC DNA]</scope>
    <source>
        <strain evidence="7 8">DSM 21039</strain>
    </source>
</reference>
<dbReference type="RefSeq" id="WP_262487623.1">
    <property type="nucleotide sequence ID" value="NZ_FOBB01000010.1"/>
</dbReference>
<dbReference type="PANTHER" id="PTHR43133">
    <property type="entry name" value="RNA POLYMERASE ECF-TYPE SIGMA FACTO"/>
    <property type="match status" value="1"/>
</dbReference>